<dbReference type="Pfam" id="PF13864">
    <property type="entry name" value="Enkurin"/>
    <property type="match status" value="1"/>
</dbReference>
<dbReference type="PROSITE" id="PS51665">
    <property type="entry name" value="ENKURIN"/>
    <property type="match status" value="1"/>
</dbReference>
<sequence length="275" mass="32223">MSDVYPAESIYNLIPREEVNIQKPPRYTSKFRERVKKDAQKDKAANRTMGPAKVEVPSPENYLLKHSKEPKLPDKLSETFLWEQEGDVLDFAEKPFTHKDDERKKPRVPAKTDHPVMGIQTKKNFITANAIENIMAVPKKPQPTYVDTRRGDKQPLETSGLVPKFVKKKDYGHTPEYLLQRKEEVRRAQEEYDEYVKERLRQGAMKQLSEEERETVLQGLKQNWEVLHRQYQGLSVVTDTAPKKNRKERLELQMKQLEGNIELVEKHKTIYIANQ</sequence>
<keyword evidence="9" id="KW-1185">Reference proteome</keyword>
<gene>
    <name evidence="8" type="primary">Enkur</name>
    <name evidence="8" type="ORF">GTO95_0006605</name>
</gene>
<feature type="region of interest" description="Disordered" evidence="6">
    <location>
        <begin position="24"/>
        <end position="69"/>
    </location>
</feature>
<feature type="region of interest" description="Disordered" evidence="6">
    <location>
        <begin position="93"/>
        <end position="114"/>
    </location>
</feature>
<evidence type="ECO:0000256" key="4">
    <source>
        <dbReference type="ARBA" id="ARBA00023212"/>
    </source>
</evidence>
<keyword evidence="4" id="KW-0206">Cytoskeleton</keyword>
<evidence type="ECO:0000256" key="6">
    <source>
        <dbReference type="SAM" id="MobiDB-lite"/>
    </source>
</evidence>
<dbReference type="Proteomes" id="UP000736164">
    <property type="component" value="Unassembled WGS sequence"/>
</dbReference>
<protein>
    <submittedName>
        <fullName evidence="8">ENKUR protein</fullName>
    </submittedName>
</protein>
<evidence type="ECO:0000313" key="8">
    <source>
        <dbReference type="EMBL" id="MBN3312318.1"/>
    </source>
</evidence>
<feature type="non-terminal residue" evidence="8">
    <location>
        <position position="275"/>
    </location>
</feature>
<dbReference type="AlphaFoldDB" id="A0A8J7T6Y8"/>
<feature type="compositionally biased region" description="Basic and acidic residues" evidence="6">
    <location>
        <begin position="30"/>
        <end position="45"/>
    </location>
</feature>
<dbReference type="GO" id="GO:0005879">
    <property type="term" value="C:axonemal microtubule"/>
    <property type="evidence" value="ECO:0007669"/>
    <property type="project" value="TreeGrafter"/>
</dbReference>
<dbReference type="InterPro" id="IPR027012">
    <property type="entry name" value="Enkurin_dom"/>
</dbReference>
<comment type="subcellular location">
    <subcellularLocation>
        <location evidence="1">Cell projection</location>
        <location evidence="1">Cilium</location>
    </subcellularLocation>
    <subcellularLocation>
        <location evidence="2">Cytoplasm</location>
        <location evidence="2">Cytoskeleton</location>
    </subcellularLocation>
</comment>
<name>A0A8J7T6Y8_ATRSP</name>
<reference evidence="8" key="1">
    <citation type="journal article" date="2021" name="Cell">
        <title>Tracing the genetic footprints of vertebrate landing in non-teleost ray-finned fishes.</title>
        <authorList>
            <person name="Bi X."/>
            <person name="Wang K."/>
            <person name="Yang L."/>
            <person name="Pan H."/>
            <person name="Jiang H."/>
            <person name="Wei Q."/>
            <person name="Fang M."/>
            <person name="Yu H."/>
            <person name="Zhu C."/>
            <person name="Cai Y."/>
            <person name="He Y."/>
            <person name="Gan X."/>
            <person name="Zeng H."/>
            <person name="Yu D."/>
            <person name="Zhu Y."/>
            <person name="Jiang H."/>
            <person name="Qiu Q."/>
            <person name="Yang H."/>
            <person name="Zhang Y.E."/>
            <person name="Wang W."/>
            <person name="Zhu M."/>
            <person name="He S."/>
            <person name="Zhang G."/>
        </authorList>
    </citation>
    <scope>NUCLEOTIDE SEQUENCE</scope>
    <source>
        <strain evidence="8">Allg_001</strain>
    </source>
</reference>
<keyword evidence="3" id="KW-0963">Cytoplasm</keyword>
<accession>A0A8J7T6Y8</accession>
<evidence type="ECO:0000259" key="7">
    <source>
        <dbReference type="PROSITE" id="PS51665"/>
    </source>
</evidence>
<dbReference type="GO" id="GO:0001669">
    <property type="term" value="C:acrosomal vesicle"/>
    <property type="evidence" value="ECO:0007669"/>
    <property type="project" value="TreeGrafter"/>
</dbReference>
<proteinExistence type="predicted"/>
<evidence type="ECO:0000256" key="2">
    <source>
        <dbReference type="ARBA" id="ARBA00004245"/>
    </source>
</evidence>
<comment type="caution">
    <text evidence="8">The sequence shown here is derived from an EMBL/GenBank/DDBJ whole genome shotgun (WGS) entry which is preliminary data.</text>
</comment>
<organism evidence="8 9">
    <name type="scientific">Atractosteus spatula</name>
    <name type="common">Alligator gar</name>
    <name type="synonym">Lepisosteus spatula</name>
    <dbReference type="NCBI Taxonomy" id="7917"/>
    <lineage>
        <taxon>Eukaryota</taxon>
        <taxon>Metazoa</taxon>
        <taxon>Chordata</taxon>
        <taxon>Craniata</taxon>
        <taxon>Vertebrata</taxon>
        <taxon>Euteleostomi</taxon>
        <taxon>Actinopterygii</taxon>
        <taxon>Neopterygii</taxon>
        <taxon>Holostei</taxon>
        <taxon>Semionotiformes</taxon>
        <taxon>Lepisosteidae</taxon>
        <taxon>Atractosteus</taxon>
    </lineage>
</organism>
<evidence type="ECO:0000313" key="9">
    <source>
        <dbReference type="Proteomes" id="UP000736164"/>
    </source>
</evidence>
<dbReference type="PANTHER" id="PTHR21490:SF0">
    <property type="entry name" value="ENKURIN"/>
    <property type="match status" value="1"/>
</dbReference>
<evidence type="ECO:0000256" key="1">
    <source>
        <dbReference type="ARBA" id="ARBA00004138"/>
    </source>
</evidence>
<feature type="domain" description="Enkurin" evidence="7">
    <location>
        <begin position="180"/>
        <end position="272"/>
    </location>
</feature>
<evidence type="ECO:0000256" key="3">
    <source>
        <dbReference type="ARBA" id="ARBA00022490"/>
    </source>
</evidence>
<dbReference type="PANTHER" id="PTHR21490">
    <property type="entry name" value="ENKURIN-RELATED"/>
    <property type="match status" value="1"/>
</dbReference>
<evidence type="ECO:0000256" key="5">
    <source>
        <dbReference type="ARBA" id="ARBA00023273"/>
    </source>
</evidence>
<feature type="non-terminal residue" evidence="8">
    <location>
        <position position="1"/>
    </location>
</feature>
<dbReference type="InterPro" id="IPR052102">
    <property type="entry name" value="Enkurin_domain-protein"/>
</dbReference>
<dbReference type="EMBL" id="JAAWVO010004620">
    <property type="protein sequence ID" value="MBN3312318.1"/>
    <property type="molecule type" value="Genomic_DNA"/>
</dbReference>
<dbReference type="GO" id="GO:0005516">
    <property type="term" value="F:calmodulin binding"/>
    <property type="evidence" value="ECO:0007669"/>
    <property type="project" value="TreeGrafter"/>
</dbReference>
<keyword evidence="5" id="KW-0966">Cell projection</keyword>